<gene>
    <name evidence="3" type="ORF">GC093_29460</name>
</gene>
<dbReference type="GO" id="GO:0016757">
    <property type="term" value="F:glycosyltransferase activity"/>
    <property type="evidence" value="ECO:0007669"/>
    <property type="project" value="InterPro"/>
</dbReference>
<evidence type="ECO:0000313" key="4">
    <source>
        <dbReference type="Proteomes" id="UP000641588"/>
    </source>
</evidence>
<dbReference type="Pfam" id="PF13579">
    <property type="entry name" value="Glyco_trans_4_4"/>
    <property type="match status" value="1"/>
</dbReference>
<sequence length="369" mass="41228">MGGPIRILHVVVNMNRGGAETLLMNLYRNMDRSKVQFDFLTCKEGVFDAEILEMGGVVHRIPYIMDIGHFGYINALDQFFIMNPKYKVVHSHMDKMSGWVLRSAKKAGIPIRIAHSHNTSSEGNAAAKAYKWFAGKLILPSATHLLACSNSAAKWLFADKADAVRVLKNGIECDRFTFSSNIRKQIRKELHLPRNSLVLGHVGRFAPQKNHTFLIDVFAKLNKDKPDSVLVLVGDGPLRISMEKKVAELNLSDKVKFLGIRSDISRLLQAFDVFVFPSVHEGLPVTLIEAQGAGLPCVISDVISQEVDMGIGLVEYYPLIDTVIWVEKIKSIAHRKLPRSISAQALSRNGYDIKNTAELTKDFYLAISR</sequence>
<dbReference type="SUPFAM" id="SSF53756">
    <property type="entry name" value="UDP-Glycosyltransferase/glycogen phosphorylase"/>
    <property type="match status" value="1"/>
</dbReference>
<dbReference type="InterPro" id="IPR028098">
    <property type="entry name" value="Glyco_trans_4-like_N"/>
</dbReference>
<evidence type="ECO:0000259" key="1">
    <source>
        <dbReference type="Pfam" id="PF00534"/>
    </source>
</evidence>
<dbReference type="InterPro" id="IPR050194">
    <property type="entry name" value="Glycosyltransferase_grp1"/>
</dbReference>
<proteinExistence type="predicted"/>
<dbReference type="Gene3D" id="3.40.50.2000">
    <property type="entry name" value="Glycogen Phosphorylase B"/>
    <property type="match status" value="2"/>
</dbReference>
<feature type="domain" description="Glycosyl transferase family 1" evidence="1">
    <location>
        <begin position="183"/>
        <end position="302"/>
    </location>
</feature>
<dbReference type="PANTHER" id="PTHR45947">
    <property type="entry name" value="SULFOQUINOVOSYL TRANSFERASE SQD2"/>
    <property type="match status" value="1"/>
</dbReference>
<accession>A0A972K312</accession>
<reference evidence="3" key="1">
    <citation type="submission" date="2019-10" db="EMBL/GenBank/DDBJ databases">
        <title>Description of Paenibacillus glebae sp. nov.</title>
        <authorList>
            <person name="Carlier A."/>
            <person name="Qi S."/>
        </authorList>
    </citation>
    <scope>NUCLEOTIDE SEQUENCE</scope>
    <source>
        <strain evidence="3">LMG 31456</strain>
    </source>
</reference>
<organism evidence="3 4">
    <name type="scientific">Paenibacillus foliorum</name>
    <dbReference type="NCBI Taxonomy" id="2654974"/>
    <lineage>
        <taxon>Bacteria</taxon>
        <taxon>Bacillati</taxon>
        <taxon>Bacillota</taxon>
        <taxon>Bacilli</taxon>
        <taxon>Bacillales</taxon>
        <taxon>Paenibacillaceae</taxon>
        <taxon>Paenibacillus</taxon>
    </lineage>
</organism>
<dbReference type="Pfam" id="PF00534">
    <property type="entry name" value="Glycos_transf_1"/>
    <property type="match status" value="1"/>
</dbReference>
<comment type="caution">
    <text evidence="3">The sequence shown here is derived from an EMBL/GenBank/DDBJ whole genome shotgun (WGS) entry which is preliminary data.</text>
</comment>
<dbReference type="Proteomes" id="UP000641588">
    <property type="component" value="Unassembled WGS sequence"/>
</dbReference>
<dbReference type="AlphaFoldDB" id="A0A972K312"/>
<dbReference type="PANTHER" id="PTHR45947:SF3">
    <property type="entry name" value="SULFOQUINOVOSYL TRANSFERASE SQD2"/>
    <property type="match status" value="1"/>
</dbReference>
<dbReference type="EMBL" id="WHOD01000109">
    <property type="protein sequence ID" value="NOU97326.1"/>
    <property type="molecule type" value="Genomic_DNA"/>
</dbReference>
<evidence type="ECO:0000313" key="3">
    <source>
        <dbReference type="EMBL" id="NOU97326.1"/>
    </source>
</evidence>
<dbReference type="RefSeq" id="WP_171655562.1">
    <property type="nucleotide sequence ID" value="NZ_WHOD01000109.1"/>
</dbReference>
<protein>
    <submittedName>
        <fullName evidence="3">Glycosyltransferase</fullName>
    </submittedName>
</protein>
<evidence type="ECO:0000259" key="2">
    <source>
        <dbReference type="Pfam" id="PF13579"/>
    </source>
</evidence>
<feature type="domain" description="Glycosyltransferase subfamily 4-like N-terminal" evidence="2">
    <location>
        <begin position="17"/>
        <end position="169"/>
    </location>
</feature>
<dbReference type="CDD" id="cd03812">
    <property type="entry name" value="GT4_CapH-like"/>
    <property type="match status" value="1"/>
</dbReference>
<keyword evidence="4" id="KW-1185">Reference proteome</keyword>
<dbReference type="InterPro" id="IPR001296">
    <property type="entry name" value="Glyco_trans_1"/>
</dbReference>
<name>A0A972K312_9BACL</name>